<accession>A0ABV0TRT4</accession>
<dbReference type="EMBL" id="JAHRIQ010040326">
    <property type="protein sequence ID" value="MEQ2234598.1"/>
    <property type="molecule type" value="Genomic_DNA"/>
</dbReference>
<organism evidence="1 2">
    <name type="scientific">Ilyodon furcidens</name>
    <name type="common">goldbreast splitfin</name>
    <dbReference type="NCBI Taxonomy" id="33524"/>
    <lineage>
        <taxon>Eukaryota</taxon>
        <taxon>Metazoa</taxon>
        <taxon>Chordata</taxon>
        <taxon>Craniata</taxon>
        <taxon>Vertebrata</taxon>
        <taxon>Euteleostomi</taxon>
        <taxon>Actinopterygii</taxon>
        <taxon>Neopterygii</taxon>
        <taxon>Teleostei</taxon>
        <taxon>Neoteleostei</taxon>
        <taxon>Acanthomorphata</taxon>
        <taxon>Ovalentaria</taxon>
        <taxon>Atherinomorphae</taxon>
        <taxon>Cyprinodontiformes</taxon>
        <taxon>Goodeidae</taxon>
        <taxon>Ilyodon</taxon>
    </lineage>
</organism>
<gene>
    <name evidence="1" type="ORF">ILYODFUR_033162</name>
</gene>
<reference evidence="1 2" key="1">
    <citation type="submission" date="2021-06" db="EMBL/GenBank/DDBJ databases">
        <authorList>
            <person name="Palmer J.M."/>
        </authorList>
    </citation>
    <scope>NUCLEOTIDE SEQUENCE [LARGE SCALE GENOMIC DNA]</scope>
    <source>
        <strain evidence="2">if_2019</strain>
        <tissue evidence="1">Muscle</tissue>
    </source>
</reference>
<proteinExistence type="predicted"/>
<name>A0ABV0TRT4_9TELE</name>
<keyword evidence="2" id="KW-1185">Reference proteome</keyword>
<evidence type="ECO:0000313" key="2">
    <source>
        <dbReference type="Proteomes" id="UP001482620"/>
    </source>
</evidence>
<sequence length="108" mass="11959">MAAGNDINNSLYKKNKEVVDCHILFCAEGLVACNSPTNHRTCPLDLLPISAAGLFSYPDRCNDNSFLLDFLFNIYSIPIYPEELEEESGERDVWASLLSLLPPRPGPG</sequence>
<comment type="caution">
    <text evidence="1">The sequence shown here is derived from an EMBL/GenBank/DDBJ whole genome shotgun (WGS) entry which is preliminary data.</text>
</comment>
<dbReference type="Proteomes" id="UP001482620">
    <property type="component" value="Unassembled WGS sequence"/>
</dbReference>
<evidence type="ECO:0000313" key="1">
    <source>
        <dbReference type="EMBL" id="MEQ2234598.1"/>
    </source>
</evidence>
<protein>
    <submittedName>
        <fullName evidence="1">Uncharacterized protein</fullName>
    </submittedName>
</protein>